<evidence type="ECO:0000256" key="4">
    <source>
        <dbReference type="ARBA" id="ARBA00022801"/>
    </source>
</evidence>
<dbReference type="Pfam" id="PF00082">
    <property type="entry name" value="Peptidase_S8"/>
    <property type="match status" value="1"/>
</dbReference>
<feature type="active site" description="Charge relay system" evidence="6">
    <location>
        <position position="164"/>
    </location>
</feature>
<accession>A0ABS1JB16</accession>
<evidence type="ECO:0000256" key="8">
    <source>
        <dbReference type="SAM" id="SignalP"/>
    </source>
</evidence>
<reference evidence="10 11" key="1">
    <citation type="submission" date="2021-01" db="EMBL/GenBank/DDBJ databases">
        <title>Tumebacillus sp. strain ITR2 16S ribosomal RNA gene Genome sequencing and assembly.</title>
        <authorList>
            <person name="Kang M."/>
        </authorList>
    </citation>
    <scope>NUCLEOTIDE SEQUENCE [LARGE SCALE GENOMIC DNA]</scope>
    <source>
        <strain evidence="10 11">ITR2</strain>
    </source>
</reference>
<feature type="signal peptide" evidence="8">
    <location>
        <begin position="1"/>
        <end position="22"/>
    </location>
</feature>
<protein>
    <submittedName>
        <fullName evidence="10">S8 family peptidase</fullName>
    </submittedName>
</protein>
<dbReference type="InterPro" id="IPR000209">
    <property type="entry name" value="Peptidase_S8/S53_dom"/>
</dbReference>
<proteinExistence type="inferred from homology"/>
<evidence type="ECO:0000256" key="3">
    <source>
        <dbReference type="ARBA" id="ARBA00022723"/>
    </source>
</evidence>
<feature type="active site" description="Charge relay system" evidence="6">
    <location>
        <position position="317"/>
    </location>
</feature>
<name>A0ABS1JB16_9BACL</name>
<evidence type="ECO:0000313" key="10">
    <source>
        <dbReference type="EMBL" id="MBL0387380.1"/>
    </source>
</evidence>
<organism evidence="10 11">
    <name type="scientific">Tumebacillus amylolyticus</name>
    <dbReference type="NCBI Taxonomy" id="2801339"/>
    <lineage>
        <taxon>Bacteria</taxon>
        <taxon>Bacillati</taxon>
        <taxon>Bacillota</taxon>
        <taxon>Bacilli</taxon>
        <taxon>Bacillales</taxon>
        <taxon>Alicyclobacillaceae</taxon>
        <taxon>Tumebacillus</taxon>
    </lineage>
</organism>
<evidence type="ECO:0000256" key="2">
    <source>
        <dbReference type="ARBA" id="ARBA00022670"/>
    </source>
</evidence>
<dbReference type="PROSITE" id="PS51892">
    <property type="entry name" value="SUBTILASE"/>
    <property type="match status" value="1"/>
</dbReference>
<evidence type="ECO:0000256" key="7">
    <source>
        <dbReference type="SAM" id="MobiDB-lite"/>
    </source>
</evidence>
<dbReference type="PANTHER" id="PTHR43806">
    <property type="entry name" value="PEPTIDASE S8"/>
    <property type="match status" value="1"/>
</dbReference>
<keyword evidence="2 6" id="KW-0645">Protease</keyword>
<dbReference type="PROSITE" id="PS00138">
    <property type="entry name" value="SUBTILASE_SER"/>
    <property type="match status" value="1"/>
</dbReference>
<comment type="similarity">
    <text evidence="1 6">Belongs to the peptidase S8 family.</text>
</comment>
<dbReference type="Gene3D" id="2.60.120.380">
    <property type="match status" value="8"/>
</dbReference>
<evidence type="ECO:0000256" key="1">
    <source>
        <dbReference type="ARBA" id="ARBA00011073"/>
    </source>
</evidence>
<dbReference type="InterPro" id="IPR015500">
    <property type="entry name" value="Peptidase_S8_subtilisin-rel"/>
</dbReference>
<evidence type="ECO:0000313" key="11">
    <source>
        <dbReference type="Proteomes" id="UP000602284"/>
    </source>
</evidence>
<sequence length="1374" mass="149197">MKKTSCVVVGALVFGLLSPATATVSHAKEPDKSIQGGNYLVQFKDVKKGKQGLEDRHKKIGKSFTHNSFVSVQDLNSEDVAALRSDANVVLVEPDQAIHTDADTMTPSLEQIHIPQAQKLNVYGEGVKVAVLDTGVDSTSKDLKVAGGTSFVPEEDTVQDLNGHGTHVSGILAALQNDQGLIGVAPKADLYAVKVMNAQGEGTYSQLIQGIEWAIDNHMDVISMSLSGSEDSKALHQAIQEAADQNIVLVAAAGNDGRATVSYPAKYDEVLAVGAVDENNQHAAFSNTGQELDLVAPGVNVQSLWLGDAYQTKSGTSMATPQVAGVAALLKSKTPTLTAKQVRRQLEDTATPLGEVTQFGKGLVNAEAVLTQSVPQDTGNDQHPNPKDPGTDPLGHKIDPTVTVSSAVNNSPSTAIPLTNGQDIQGNLNPIWWEDQYFSFTTDDVNTRITVGFFGNNPDAYFHYEIHDVNNQIVFTDESYNGGSVNLLPNSKYYLTLRGTYTPWDVDWYYSLGVNASEAYEPNDTESAAATITPHSTITGQAVSTTGLPDEDYYTFTPTQSGFITFDLPLPGPSVEIYSVTNGVKISVADNGIGELPEDRQPLIFAQVQANTKYYMHVSQLSDTYTIQISDVIPDVHEPDDTMLQAYPLKVGSPETSYLGYPGDSDSYTLKASSTGGQSLLFKAPANTDYDMHVYKCSGGTCTYLPIQVGADGEKYLYFPKDPNSQTYYVNIFSPTYSYGTSLYTLSLSNANENYEPNDSDTTAVRIGNNATTNSALSYSTDVDTYTFVPTSTGLQSLQLSGSADSLSVYTKDANGQVKLLTNDPNNPKSTGLDIKVPVISNTVYYLKVNSTTHAIGDYALTVGNVIPDSHEPDNNYGVSKTISLGSPETSLLSYDGDIDWYSFTSSSTSNILVTLDSLDSLDYGIEVYNNSNASTLVYKSPAGSTGVRHFYIAKGTPKTYWVKVVSNSGKSSSSDYYRLTVDNTTDTYEPNDTEATAYTAYANNSVYSSMISYTGDVDYFQATPTASGVVKVTLSAGFDLKSYSRNTTTNVVEDTPILKTIGNDRYMQVTASKKLYFVITKSTGASPTTGSYLLQFSSLIPDVHEPDNTTSNAKTVTPGTQEVSYLSYPGDEDYYSFPISSTNDQAITLDIPDGSDIQMEVLKADGTVYSPVQTLSSTYKRTFTTKDPSQSKLFVRVFSDTSINVRYTLTVKDLIESYEPNSSISTAYAIQETIPYSTILGSASDVDTFKFTATKTSRYHLSVFTPKYNQLSVQIYDQAGRVVSVGNAGIGIQHEIEVPVTAGSIYYIQIKDVNGARTLDPYQFEITESTMTYSYDYANRLMKYEVLRGLNHYRIDYTYDLNGSLLKQVKTQL</sequence>
<evidence type="ECO:0000256" key="6">
    <source>
        <dbReference type="PROSITE-ProRule" id="PRU01240"/>
    </source>
</evidence>
<dbReference type="Proteomes" id="UP000602284">
    <property type="component" value="Unassembled WGS sequence"/>
</dbReference>
<evidence type="ECO:0000259" key="9">
    <source>
        <dbReference type="Pfam" id="PF00082"/>
    </source>
</evidence>
<feature type="compositionally biased region" description="Basic and acidic residues" evidence="7">
    <location>
        <begin position="384"/>
        <end position="396"/>
    </location>
</feature>
<feature type="chain" id="PRO_5046581612" evidence="8">
    <location>
        <begin position="23"/>
        <end position="1374"/>
    </location>
</feature>
<dbReference type="InterPro" id="IPR037045">
    <property type="entry name" value="S8pro/Inhibitor_I9_sf"/>
</dbReference>
<keyword evidence="11" id="KW-1185">Reference proteome</keyword>
<dbReference type="InterPro" id="IPR036852">
    <property type="entry name" value="Peptidase_S8/S53_dom_sf"/>
</dbReference>
<dbReference type="InterPro" id="IPR034202">
    <property type="entry name" value="Subtilisin_Carlsberg-like"/>
</dbReference>
<feature type="region of interest" description="Disordered" evidence="7">
    <location>
        <begin position="375"/>
        <end position="396"/>
    </location>
</feature>
<dbReference type="InterPro" id="IPR023828">
    <property type="entry name" value="Peptidase_S8_Ser-AS"/>
</dbReference>
<dbReference type="InterPro" id="IPR050131">
    <property type="entry name" value="Peptidase_S8_subtilisin-like"/>
</dbReference>
<dbReference type="InterPro" id="IPR022398">
    <property type="entry name" value="Peptidase_S8_His-AS"/>
</dbReference>
<dbReference type="PANTHER" id="PTHR43806:SF11">
    <property type="entry name" value="CEREVISIN-RELATED"/>
    <property type="match status" value="1"/>
</dbReference>
<dbReference type="PRINTS" id="PR00723">
    <property type="entry name" value="SUBTILISIN"/>
</dbReference>
<dbReference type="RefSeq" id="WP_201635312.1">
    <property type="nucleotide sequence ID" value="NZ_JAEQNB010000003.1"/>
</dbReference>
<feature type="domain" description="Peptidase S8/S53" evidence="9">
    <location>
        <begin position="124"/>
        <end position="361"/>
    </location>
</feature>
<dbReference type="PROSITE" id="PS00137">
    <property type="entry name" value="SUBTILASE_HIS"/>
    <property type="match status" value="1"/>
</dbReference>
<keyword evidence="3" id="KW-0479">Metal-binding</keyword>
<dbReference type="CDD" id="cd07477">
    <property type="entry name" value="Peptidases_S8_Subtilisin_subset"/>
    <property type="match status" value="1"/>
</dbReference>
<feature type="active site" description="Charge relay system" evidence="6">
    <location>
        <position position="133"/>
    </location>
</feature>
<dbReference type="SUPFAM" id="SSF89260">
    <property type="entry name" value="Collagen-binding domain"/>
    <property type="match status" value="2"/>
</dbReference>
<gene>
    <name evidence="10" type="ORF">JJB07_12020</name>
</gene>
<keyword evidence="5 6" id="KW-0720">Serine protease</keyword>
<dbReference type="SUPFAM" id="SSF52743">
    <property type="entry name" value="Subtilisin-like"/>
    <property type="match status" value="1"/>
</dbReference>
<dbReference type="Gene3D" id="3.30.70.80">
    <property type="entry name" value="Peptidase S8 propeptide/proteinase inhibitor I9"/>
    <property type="match status" value="1"/>
</dbReference>
<dbReference type="EMBL" id="JAEQNB010000003">
    <property type="protein sequence ID" value="MBL0387380.1"/>
    <property type="molecule type" value="Genomic_DNA"/>
</dbReference>
<evidence type="ECO:0000256" key="5">
    <source>
        <dbReference type="ARBA" id="ARBA00022825"/>
    </source>
</evidence>
<keyword evidence="8" id="KW-0732">Signal</keyword>
<keyword evidence="4 6" id="KW-0378">Hydrolase</keyword>
<comment type="caution">
    <text evidence="10">The sequence shown here is derived from an EMBL/GenBank/DDBJ whole genome shotgun (WGS) entry which is preliminary data.</text>
</comment>
<dbReference type="Gene3D" id="3.40.50.200">
    <property type="entry name" value="Peptidase S8/S53 domain"/>
    <property type="match status" value="1"/>
</dbReference>